<reference evidence="1" key="1">
    <citation type="submission" date="2020-05" db="EMBL/GenBank/DDBJ databases">
        <title>WGS assembly of Panicum virgatum.</title>
        <authorList>
            <person name="Lovell J.T."/>
            <person name="Jenkins J."/>
            <person name="Shu S."/>
            <person name="Juenger T.E."/>
            <person name="Schmutz J."/>
        </authorList>
    </citation>
    <scope>NUCLEOTIDE SEQUENCE</scope>
    <source>
        <strain evidence="1">AP13</strain>
    </source>
</reference>
<dbReference type="AlphaFoldDB" id="A0A8T0WYA3"/>
<accession>A0A8T0WYA3</accession>
<comment type="caution">
    <text evidence="1">The sequence shown here is derived from an EMBL/GenBank/DDBJ whole genome shotgun (WGS) entry which is preliminary data.</text>
</comment>
<proteinExistence type="predicted"/>
<dbReference type="EMBL" id="CM029038">
    <property type="protein sequence ID" value="KAG2652820.1"/>
    <property type="molecule type" value="Genomic_DNA"/>
</dbReference>
<evidence type="ECO:0000313" key="1">
    <source>
        <dbReference type="EMBL" id="KAG2652820.1"/>
    </source>
</evidence>
<protein>
    <submittedName>
        <fullName evidence="1">Uncharacterized protein</fullName>
    </submittedName>
</protein>
<name>A0A8T0WYA3_PANVG</name>
<sequence>MKMMVRETFTQCLKRWVYLFEGDKLLEDLLISYQYERRQHYFFYLIYNLAIWYCSRF</sequence>
<evidence type="ECO:0000313" key="2">
    <source>
        <dbReference type="Proteomes" id="UP000823388"/>
    </source>
</evidence>
<organism evidence="1 2">
    <name type="scientific">Panicum virgatum</name>
    <name type="common">Blackwell switchgrass</name>
    <dbReference type="NCBI Taxonomy" id="38727"/>
    <lineage>
        <taxon>Eukaryota</taxon>
        <taxon>Viridiplantae</taxon>
        <taxon>Streptophyta</taxon>
        <taxon>Embryophyta</taxon>
        <taxon>Tracheophyta</taxon>
        <taxon>Spermatophyta</taxon>
        <taxon>Magnoliopsida</taxon>
        <taxon>Liliopsida</taxon>
        <taxon>Poales</taxon>
        <taxon>Poaceae</taxon>
        <taxon>PACMAD clade</taxon>
        <taxon>Panicoideae</taxon>
        <taxon>Panicodae</taxon>
        <taxon>Paniceae</taxon>
        <taxon>Panicinae</taxon>
        <taxon>Panicum</taxon>
        <taxon>Panicum sect. Hiantes</taxon>
    </lineage>
</organism>
<dbReference type="Proteomes" id="UP000823388">
    <property type="component" value="Chromosome 1N"/>
</dbReference>
<keyword evidence="2" id="KW-1185">Reference proteome</keyword>
<gene>
    <name evidence="1" type="ORF">PVAP13_1NG382219</name>
</gene>